<gene>
    <name evidence="1" type="ordered locus">RB580</name>
</gene>
<dbReference type="EnsemblBacteria" id="CAD71663">
    <property type="protein sequence ID" value="CAD71663"/>
    <property type="gene ID" value="RB580"/>
</dbReference>
<dbReference type="Proteomes" id="UP000001025">
    <property type="component" value="Chromosome"/>
</dbReference>
<dbReference type="KEGG" id="rba:RB580"/>
<reference evidence="1 2" key="1">
    <citation type="journal article" date="2003" name="Proc. Natl. Acad. Sci. U.S.A.">
        <title>Complete genome sequence of the marine planctomycete Pirellula sp. strain 1.</title>
        <authorList>
            <person name="Gloeckner F.O."/>
            <person name="Kube M."/>
            <person name="Bauer M."/>
            <person name="Teeling H."/>
            <person name="Lombardot T."/>
            <person name="Ludwig W."/>
            <person name="Gade D."/>
            <person name="Beck A."/>
            <person name="Borzym K."/>
            <person name="Heitmann K."/>
            <person name="Rabus R."/>
            <person name="Schlesner H."/>
            <person name="Amann R."/>
            <person name="Reinhardt R."/>
        </authorList>
    </citation>
    <scope>NUCLEOTIDE SEQUENCE [LARGE SCALE GENOMIC DNA]</scope>
    <source>
        <strain evidence="2">DSM 10527 / NCIMB 13988 / SH1</strain>
    </source>
</reference>
<sequence>MHLPKYFPFVNRRSNPDIRHHRSARLQRLHREHAFATSVLLAAAILFVCWRATQLCFDAVRHGIVFSQPGADAM</sequence>
<evidence type="ECO:0000313" key="1">
    <source>
        <dbReference type="EMBL" id="CAD71663.1"/>
    </source>
</evidence>
<name>Q7UYH9_RHOBA</name>
<dbReference type="AlphaFoldDB" id="Q7UYH9"/>
<proteinExistence type="predicted"/>
<evidence type="ECO:0000313" key="2">
    <source>
        <dbReference type="Proteomes" id="UP000001025"/>
    </source>
</evidence>
<dbReference type="STRING" id="243090.RB580"/>
<organism evidence="1 2">
    <name type="scientific">Rhodopirellula baltica (strain DSM 10527 / NCIMB 13988 / SH1)</name>
    <dbReference type="NCBI Taxonomy" id="243090"/>
    <lineage>
        <taxon>Bacteria</taxon>
        <taxon>Pseudomonadati</taxon>
        <taxon>Planctomycetota</taxon>
        <taxon>Planctomycetia</taxon>
        <taxon>Pirellulales</taxon>
        <taxon>Pirellulaceae</taxon>
        <taxon>Rhodopirellula</taxon>
    </lineage>
</organism>
<accession>Q7UYH9</accession>
<dbReference type="InParanoid" id="Q7UYH9"/>
<dbReference type="EMBL" id="BX294134">
    <property type="protein sequence ID" value="CAD71663.1"/>
    <property type="molecule type" value="Genomic_DNA"/>
</dbReference>
<keyword evidence="2" id="KW-1185">Reference proteome</keyword>
<dbReference type="HOGENOM" id="CLU_2685354_0_0_0"/>
<protein>
    <submittedName>
        <fullName evidence="1">Uncharacterized protein</fullName>
    </submittedName>
</protein>